<dbReference type="Gene3D" id="2.30.29.170">
    <property type="match status" value="3"/>
</dbReference>
<evidence type="ECO:0000256" key="4">
    <source>
        <dbReference type="ARBA" id="ARBA00023212"/>
    </source>
</evidence>
<dbReference type="SUPFAM" id="SSF47473">
    <property type="entry name" value="EF-hand"/>
    <property type="match status" value="1"/>
</dbReference>
<comment type="function">
    <text evidence="6">Microtubule inner protein (MIP) part of the dynein-decorated doublet microtubules (DMTs) in cilia axoneme, which is required for motile cilia beating.</text>
</comment>
<dbReference type="RefSeq" id="XP_017782894.1">
    <property type="nucleotide sequence ID" value="XM_017927405.1"/>
</dbReference>
<evidence type="ECO:0000256" key="5">
    <source>
        <dbReference type="ARBA" id="ARBA00023273"/>
    </source>
</evidence>
<sequence>MARSPGLPFLPGLTFNPNIGRTNFRIDPKFDFNEGVPCLVEKVKPNLFGPLTDKYPSFYARGECIELPSWIAFDKHTLRFDAFFQQTLEEVKDAPYVLRNVQIYFFLEDGTIQVMEKQQDNSGLAQGTMIARQRIRLPAPMDDNFYDILDFNVGREIEFFGKVFKITDCDKFTRNFLNRAGIAIPDPINTPNDPYLDNRHKETRCLLPKKPNNKIDTFGQFLKFDKKILRFYGYWDDRDSDFGEFHDLEIYYYLADDTIEIKDIIPPNGGRDTGSLLMKRSKLPKVYKGLPGPGQNAPDTILNVLGYGLAGGRYIFDSLNCGKEHVEYYKDKDLSIGGVLNCFGRKIVLTDCDGNTKEYYRVKYGVDTFVPLAKPVQALHKSNPLAERELPPWNGYGSYEDSAQNCITVEMKAPLKDFKKFLKYDRKGMDSQILRYAARMVSRNENNCQRKFIICYFLSDDTIQVFEVARENSGFGPAKCFFSRQEVLMPGQEMFTSKRPQCYKPQHLFVGAQLVINSFHFILVNADEYALRYMEIHAHLYPKSDINVIIEKLREKLKPIYKDFVGEMIPKETTALSYDTLRSKLCPIMGENFTEHEMITIARAYSSNCIEERFSRDAIRAITLTELKRLLWDDHKRLKEYFLLRDPSRCGVIPEKELYTLLRGCRIPLDVQLLEKIFKVLKRDEKGFIYYEDFLDFINRRICPTADTIPINIKSELWWATEKEPDVGKLIDWCAFNNALNLESIFKEQPPPPTLKDLQHNK</sequence>
<proteinExistence type="predicted"/>
<dbReference type="Gene3D" id="1.10.238.10">
    <property type="entry name" value="EF-hand"/>
    <property type="match status" value="1"/>
</dbReference>
<evidence type="ECO:0000256" key="1">
    <source>
        <dbReference type="ARBA" id="ARBA00004430"/>
    </source>
</evidence>
<keyword evidence="2" id="KW-0963">Cytoplasm</keyword>
<feature type="domain" description="DM10" evidence="8">
    <location>
        <begin position="225"/>
        <end position="364"/>
    </location>
</feature>
<evidence type="ECO:0000256" key="3">
    <source>
        <dbReference type="ARBA" id="ARBA00022737"/>
    </source>
</evidence>
<comment type="subcellular location">
    <subcellularLocation>
        <location evidence="1">Cytoplasm</location>
        <location evidence="1">Cytoskeleton</location>
        <location evidence="1">Cilium axoneme</location>
    </subcellularLocation>
</comment>
<evidence type="ECO:0000313" key="9">
    <source>
        <dbReference type="Proteomes" id="UP000695000"/>
    </source>
</evidence>
<dbReference type="InterPro" id="IPR040193">
    <property type="entry name" value="EFHC1/EFHC2/EFHB"/>
</dbReference>
<feature type="domain" description="DM10" evidence="8">
    <location>
        <begin position="74"/>
        <end position="181"/>
    </location>
</feature>
<keyword evidence="9" id="KW-1185">Reference proteome</keyword>
<dbReference type="Pfam" id="PF06565">
    <property type="entry name" value="DM10_dom"/>
    <property type="match status" value="3"/>
</dbReference>
<evidence type="ECO:0000256" key="2">
    <source>
        <dbReference type="ARBA" id="ARBA00022490"/>
    </source>
</evidence>
<evidence type="ECO:0000313" key="10">
    <source>
        <dbReference type="RefSeq" id="XP_017782894.1"/>
    </source>
</evidence>
<keyword evidence="3" id="KW-0677">Repeat</keyword>
<evidence type="ECO:0000256" key="6">
    <source>
        <dbReference type="ARBA" id="ARBA00035003"/>
    </source>
</evidence>
<dbReference type="PROSITE" id="PS51336">
    <property type="entry name" value="DM10"/>
    <property type="match status" value="3"/>
</dbReference>
<dbReference type="PANTHER" id="PTHR12086:SF11">
    <property type="entry name" value="EF-HAND DOMAIN-CONTAINING FAMILY MEMBER C2"/>
    <property type="match status" value="1"/>
</dbReference>
<name>A0ABM1N7U4_NICVS</name>
<dbReference type="Proteomes" id="UP000695000">
    <property type="component" value="Unplaced"/>
</dbReference>
<dbReference type="GeneID" id="108567132"/>
<reference evidence="10" key="1">
    <citation type="submission" date="2025-08" db="UniProtKB">
        <authorList>
            <consortium name="RefSeq"/>
        </authorList>
    </citation>
    <scope>IDENTIFICATION</scope>
    <source>
        <tissue evidence="10">Whole Larva</tissue>
    </source>
</reference>
<keyword evidence="4" id="KW-0206">Cytoskeleton</keyword>
<dbReference type="PANTHER" id="PTHR12086">
    <property type="entry name" value="EF-HAND DOMAIN C-TERMINAL CONTAINING PROTEIN"/>
    <property type="match status" value="1"/>
</dbReference>
<keyword evidence="5" id="KW-0966">Cell projection</keyword>
<protein>
    <recommendedName>
        <fullName evidence="7">EF-hand domain-containing family member C2</fullName>
    </recommendedName>
</protein>
<dbReference type="InterPro" id="IPR006602">
    <property type="entry name" value="DM10_dom"/>
</dbReference>
<dbReference type="InterPro" id="IPR011992">
    <property type="entry name" value="EF-hand-dom_pair"/>
</dbReference>
<evidence type="ECO:0000256" key="7">
    <source>
        <dbReference type="ARBA" id="ARBA00039880"/>
    </source>
</evidence>
<gene>
    <name evidence="10" type="primary">LOC108567132</name>
</gene>
<accession>A0ABM1N7U4</accession>
<evidence type="ECO:0000259" key="8">
    <source>
        <dbReference type="PROSITE" id="PS51336"/>
    </source>
</evidence>
<feature type="domain" description="DM10" evidence="8">
    <location>
        <begin position="430"/>
        <end position="538"/>
    </location>
</feature>
<organism evidence="9 10">
    <name type="scientific">Nicrophorus vespilloides</name>
    <name type="common">Boreal carrion beetle</name>
    <dbReference type="NCBI Taxonomy" id="110193"/>
    <lineage>
        <taxon>Eukaryota</taxon>
        <taxon>Metazoa</taxon>
        <taxon>Ecdysozoa</taxon>
        <taxon>Arthropoda</taxon>
        <taxon>Hexapoda</taxon>
        <taxon>Insecta</taxon>
        <taxon>Pterygota</taxon>
        <taxon>Neoptera</taxon>
        <taxon>Endopterygota</taxon>
        <taxon>Coleoptera</taxon>
        <taxon>Polyphaga</taxon>
        <taxon>Staphyliniformia</taxon>
        <taxon>Silphidae</taxon>
        <taxon>Nicrophorinae</taxon>
        <taxon>Nicrophorus</taxon>
    </lineage>
</organism>
<dbReference type="SMART" id="SM00676">
    <property type="entry name" value="DM10"/>
    <property type="match status" value="3"/>
</dbReference>